<evidence type="ECO:0000256" key="1">
    <source>
        <dbReference type="SAM" id="MobiDB-lite"/>
    </source>
</evidence>
<feature type="compositionally biased region" description="Acidic residues" evidence="1">
    <location>
        <begin position="34"/>
        <end position="53"/>
    </location>
</feature>
<proteinExistence type="predicted"/>
<dbReference type="OrthoDB" id="8123139at2759"/>
<sequence length="252" mass="28764">MAVRSADDLTHALRDREEGDYFEGESFYEYIDTEEDGNGFENEDEELEDDTLSEESARGRRTFIRGRNGYKWSRNASEVSLESPQMHVPSPAANVLHISSPLDAWSELFTDELLSIIVTNEKIAMNFRDSDEGETPASRKETDVLEIKAYIGLLYYAGATGQSKQSVAEMWSSEFGVPFYVSVMSRPRFEVLSSVLRFDDKQTREAREASDIFAPIREIWDLFIKRCRENYIPSNNLTIDKQLLGFNGNFSG</sequence>
<feature type="region of interest" description="Disordered" evidence="1">
    <location>
        <begin position="34"/>
        <end position="56"/>
    </location>
</feature>
<dbReference type="Proteomes" id="UP000504618">
    <property type="component" value="Unplaced"/>
</dbReference>
<dbReference type="PANTHER" id="PTHR46599">
    <property type="entry name" value="PIGGYBAC TRANSPOSABLE ELEMENT-DERIVED PROTEIN 4"/>
    <property type="match status" value="1"/>
</dbReference>
<dbReference type="AlphaFoldDB" id="A0A6J1PTV1"/>
<keyword evidence="3" id="KW-1185">Reference proteome</keyword>
<evidence type="ECO:0000313" key="3">
    <source>
        <dbReference type="Proteomes" id="UP000504618"/>
    </source>
</evidence>
<evidence type="ECO:0000259" key="2">
    <source>
        <dbReference type="Pfam" id="PF13843"/>
    </source>
</evidence>
<protein>
    <submittedName>
        <fullName evidence="4">Uncharacterized protein LOC112455536</fullName>
    </submittedName>
</protein>
<name>A0A6J1PTV1_9HYME</name>
<accession>A0A6J1PTV1</accession>
<gene>
    <name evidence="4" type="primary">LOC112455536</name>
</gene>
<reference evidence="4" key="1">
    <citation type="submission" date="2025-08" db="UniProtKB">
        <authorList>
            <consortium name="RefSeq"/>
        </authorList>
    </citation>
    <scope>IDENTIFICATION</scope>
    <source>
        <tissue evidence="4">Whole body</tissue>
    </source>
</reference>
<dbReference type="GeneID" id="112455536"/>
<organism evidence="3 4">
    <name type="scientific">Temnothorax curvispinosus</name>
    <dbReference type="NCBI Taxonomy" id="300111"/>
    <lineage>
        <taxon>Eukaryota</taxon>
        <taxon>Metazoa</taxon>
        <taxon>Ecdysozoa</taxon>
        <taxon>Arthropoda</taxon>
        <taxon>Hexapoda</taxon>
        <taxon>Insecta</taxon>
        <taxon>Pterygota</taxon>
        <taxon>Neoptera</taxon>
        <taxon>Endopterygota</taxon>
        <taxon>Hymenoptera</taxon>
        <taxon>Apocrita</taxon>
        <taxon>Aculeata</taxon>
        <taxon>Formicoidea</taxon>
        <taxon>Formicidae</taxon>
        <taxon>Myrmicinae</taxon>
        <taxon>Temnothorax</taxon>
    </lineage>
</organism>
<dbReference type="PANTHER" id="PTHR46599:SF6">
    <property type="entry name" value="DUAL SPECIFICITY PHOSPHATASE 26"/>
    <property type="match status" value="1"/>
</dbReference>
<dbReference type="Pfam" id="PF13843">
    <property type="entry name" value="DDE_Tnp_1_7"/>
    <property type="match status" value="1"/>
</dbReference>
<dbReference type="InterPro" id="IPR029526">
    <property type="entry name" value="PGBD"/>
</dbReference>
<dbReference type="RefSeq" id="XP_024873279.1">
    <property type="nucleotide sequence ID" value="XM_025017511.1"/>
</dbReference>
<evidence type="ECO:0000313" key="4">
    <source>
        <dbReference type="RefSeq" id="XP_024873279.1"/>
    </source>
</evidence>
<feature type="domain" description="PiggyBac transposable element-derived protein" evidence="2">
    <location>
        <begin position="100"/>
        <end position="251"/>
    </location>
</feature>